<evidence type="ECO:0000256" key="9">
    <source>
        <dbReference type="ARBA" id="ARBA00023136"/>
    </source>
</evidence>
<dbReference type="PROSITE" id="PS00211">
    <property type="entry name" value="ABC_TRANSPORTER_1"/>
    <property type="match status" value="1"/>
</dbReference>
<dbReference type="PANTHER" id="PTHR43297">
    <property type="entry name" value="OLIGOPEPTIDE TRANSPORT ATP-BINDING PROTEIN APPD"/>
    <property type="match status" value="1"/>
</dbReference>
<evidence type="ECO:0000313" key="12">
    <source>
        <dbReference type="Proteomes" id="UP000199382"/>
    </source>
</evidence>
<dbReference type="PROSITE" id="PS50893">
    <property type="entry name" value="ABC_TRANSPORTER_2"/>
    <property type="match status" value="2"/>
</dbReference>
<protein>
    <submittedName>
        <fullName evidence="11">Peptide/nickel transport system ATP-binding protein</fullName>
    </submittedName>
</protein>
<evidence type="ECO:0000256" key="8">
    <source>
        <dbReference type="ARBA" id="ARBA00022967"/>
    </source>
</evidence>
<dbReference type="InterPro" id="IPR017871">
    <property type="entry name" value="ABC_transporter-like_CS"/>
</dbReference>
<name>A0A1G9EL26_9RHOB</name>
<dbReference type="InterPro" id="IPR003593">
    <property type="entry name" value="AAA+_ATPase"/>
</dbReference>
<evidence type="ECO:0000256" key="4">
    <source>
        <dbReference type="ARBA" id="ARBA00022475"/>
    </source>
</evidence>
<dbReference type="PANTHER" id="PTHR43297:SF14">
    <property type="entry name" value="ATPASE AAA-TYPE CORE DOMAIN-CONTAINING PROTEIN"/>
    <property type="match status" value="1"/>
</dbReference>
<dbReference type="AlphaFoldDB" id="A0A1G9EL26"/>
<dbReference type="GO" id="GO:0005524">
    <property type="term" value="F:ATP binding"/>
    <property type="evidence" value="ECO:0007669"/>
    <property type="project" value="UniProtKB-KW"/>
</dbReference>
<evidence type="ECO:0000256" key="7">
    <source>
        <dbReference type="ARBA" id="ARBA00022840"/>
    </source>
</evidence>
<feature type="domain" description="ABC transporter" evidence="10">
    <location>
        <begin position="283"/>
        <end position="524"/>
    </location>
</feature>
<dbReference type="GO" id="GO:0005886">
    <property type="term" value="C:plasma membrane"/>
    <property type="evidence" value="ECO:0007669"/>
    <property type="project" value="UniProtKB-SubCell"/>
</dbReference>
<organism evidence="11 12">
    <name type="scientific">Aliiruegeria lutimaris</name>
    <dbReference type="NCBI Taxonomy" id="571298"/>
    <lineage>
        <taxon>Bacteria</taxon>
        <taxon>Pseudomonadati</taxon>
        <taxon>Pseudomonadota</taxon>
        <taxon>Alphaproteobacteria</taxon>
        <taxon>Rhodobacterales</taxon>
        <taxon>Roseobacteraceae</taxon>
        <taxon>Aliiruegeria</taxon>
    </lineage>
</organism>
<evidence type="ECO:0000259" key="10">
    <source>
        <dbReference type="PROSITE" id="PS50893"/>
    </source>
</evidence>
<dbReference type="OrthoDB" id="9802264at2"/>
<evidence type="ECO:0000256" key="1">
    <source>
        <dbReference type="ARBA" id="ARBA00004417"/>
    </source>
</evidence>
<dbReference type="CDD" id="cd03257">
    <property type="entry name" value="ABC_NikE_OppD_transporters"/>
    <property type="match status" value="2"/>
</dbReference>
<evidence type="ECO:0000256" key="3">
    <source>
        <dbReference type="ARBA" id="ARBA00022448"/>
    </source>
</evidence>
<dbReference type="Pfam" id="PF00005">
    <property type="entry name" value="ABC_tran"/>
    <property type="match status" value="2"/>
</dbReference>
<keyword evidence="6" id="KW-0547">Nucleotide-binding</keyword>
<dbReference type="Gene3D" id="3.40.50.300">
    <property type="entry name" value="P-loop containing nucleotide triphosphate hydrolases"/>
    <property type="match status" value="2"/>
</dbReference>
<keyword evidence="5" id="KW-0997">Cell inner membrane</keyword>
<evidence type="ECO:0000256" key="5">
    <source>
        <dbReference type="ARBA" id="ARBA00022519"/>
    </source>
</evidence>
<proteinExistence type="inferred from homology"/>
<dbReference type="InterPro" id="IPR003439">
    <property type="entry name" value="ABC_transporter-like_ATP-bd"/>
</dbReference>
<evidence type="ECO:0000256" key="2">
    <source>
        <dbReference type="ARBA" id="ARBA00005417"/>
    </source>
</evidence>
<dbReference type="InterPro" id="IPR027417">
    <property type="entry name" value="P-loop_NTPase"/>
</dbReference>
<dbReference type="InterPro" id="IPR013563">
    <property type="entry name" value="Oligopep_ABC_C"/>
</dbReference>
<dbReference type="EMBL" id="FNEK01000053">
    <property type="protein sequence ID" value="SDK76751.1"/>
    <property type="molecule type" value="Genomic_DNA"/>
</dbReference>
<accession>A0A1G9EL26</accession>
<dbReference type="STRING" id="571298.SAMN04488026_105314"/>
<dbReference type="SUPFAM" id="SSF52540">
    <property type="entry name" value="P-loop containing nucleoside triphosphate hydrolases"/>
    <property type="match status" value="2"/>
</dbReference>
<keyword evidence="7 11" id="KW-0067">ATP-binding</keyword>
<dbReference type="SMART" id="SM00382">
    <property type="entry name" value="AAA"/>
    <property type="match status" value="2"/>
</dbReference>
<dbReference type="Proteomes" id="UP000199382">
    <property type="component" value="Unassembled WGS sequence"/>
</dbReference>
<dbReference type="InterPro" id="IPR050388">
    <property type="entry name" value="ABC_Ni/Peptide_Import"/>
</dbReference>
<comment type="similarity">
    <text evidence="2">Belongs to the ABC transporter superfamily.</text>
</comment>
<keyword evidence="9" id="KW-0472">Membrane</keyword>
<sequence length="553" mass="61073">MNDKFKNAEVLLEIKDLKIEGYSDETWVPIIKGVDLTLHRGEVLGLIGESGAGKSTIGAAAMGYARDGTRISNGSIEFDGMELTTASESERRALRGSRIAYVAQSAAASFNPSHKIIDQHTEAPVHYRIKKRMEAQEDAMELYERLRLPNPKEIGFRYPHQVSGGQLQRAMTAMAMSCRPDLIIFDEPTTALDVTTQIEVLAAIRDIVDQFNTAAIYITHDLAVVAQMADTIKVLLKGEEVEQAPTQVMLDNPQEDYTKSLWAVRSFNSPQRHRPTDGSEPLISVQHVDAAYTGGVKVLDDVSFDIYPGMTVAVVGESGSGKSTTARCITGLLPPMSGQILCKGEPLPPRYKDRTRDQLRQAQMIYQMADTALNPKVRISEIIGRPAQFYGGLHGPALKQRVDELLDLIELEPSKYYSRYPPELSGGQKQRIGIARALAAEPEFIICDEVTSALDQLVAEGILKLLDRLQNEFGLAYMFITHDLATVRSIADEVVVMQHGKVVEQGPKDEMFTPPHHPYTDLLLSSVPEMDPEWLTTVLEERGVDNIGEAAGN</sequence>
<keyword evidence="4" id="KW-1003">Cell membrane</keyword>
<keyword evidence="3" id="KW-0813">Transport</keyword>
<gene>
    <name evidence="11" type="ORF">SAMN04488026_105314</name>
</gene>
<reference evidence="11 12" key="1">
    <citation type="submission" date="2016-10" db="EMBL/GenBank/DDBJ databases">
        <authorList>
            <person name="de Groot N.N."/>
        </authorList>
    </citation>
    <scope>NUCLEOTIDE SEQUENCE [LARGE SCALE GENOMIC DNA]</scope>
    <source>
        <strain evidence="11 12">DSM 25294</strain>
    </source>
</reference>
<dbReference type="Pfam" id="PF08352">
    <property type="entry name" value="oligo_HPY"/>
    <property type="match status" value="1"/>
</dbReference>
<feature type="domain" description="ABC transporter" evidence="10">
    <location>
        <begin position="12"/>
        <end position="262"/>
    </location>
</feature>
<dbReference type="GO" id="GO:0016887">
    <property type="term" value="F:ATP hydrolysis activity"/>
    <property type="evidence" value="ECO:0007669"/>
    <property type="project" value="InterPro"/>
</dbReference>
<evidence type="ECO:0000313" key="11">
    <source>
        <dbReference type="EMBL" id="SDK76751.1"/>
    </source>
</evidence>
<evidence type="ECO:0000256" key="6">
    <source>
        <dbReference type="ARBA" id="ARBA00022741"/>
    </source>
</evidence>
<comment type="subcellular location">
    <subcellularLocation>
        <location evidence="1">Cell inner membrane</location>
        <topology evidence="1">Peripheral membrane protein</topology>
    </subcellularLocation>
</comment>
<dbReference type="RefSeq" id="WP_093161276.1">
    <property type="nucleotide sequence ID" value="NZ_FNEK01000053.1"/>
</dbReference>
<keyword evidence="12" id="KW-1185">Reference proteome</keyword>
<keyword evidence="8" id="KW-1278">Translocase</keyword>
<dbReference type="GO" id="GO:0015833">
    <property type="term" value="P:peptide transport"/>
    <property type="evidence" value="ECO:0007669"/>
    <property type="project" value="InterPro"/>
</dbReference>